<evidence type="ECO:0000256" key="5">
    <source>
        <dbReference type="ARBA" id="ARBA00023315"/>
    </source>
</evidence>
<reference evidence="12 13" key="1">
    <citation type="submission" date="2019-03" db="EMBL/GenBank/DDBJ databases">
        <title>Genomic Encyclopedia of Type Strains, Phase IV (KMG-IV): sequencing the most valuable type-strain genomes for metagenomic binning, comparative biology and taxonomic classification.</title>
        <authorList>
            <person name="Goeker M."/>
        </authorList>
    </citation>
    <scope>NUCLEOTIDE SEQUENCE [LARGE SCALE GENOMIC DNA]</scope>
    <source>
        <strain evidence="12 13">DSM 16730</strain>
    </source>
</reference>
<dbReference type="SUPFAM" id="SSF69593">
    <property type="entry name" value="Glycerol-3-phosphate (1)-acyltransferase"/>
    <property type="match status" value="1"/>
</dbReference>
<keyword evidence="5" id="KW-0012">Acyltransferase</keyword>
<dbReference type="Proteomes" id="UP000295433">
    <property type="component" value="Unassembled WGS sequence"/>
</dbReference>
<dbReference type="PANTHER" id="PTHR37323:SF1">
    <property type="entry name" value="L-ORNITHINE N(ALPHA)-ACYLTRANSFERASE"/>
    <property type="match status" value="1"/>
</dbReference>
<feature type="domain" description="Phospholipid/glycerol acyltransferase" evidence="11">
    <location>
        <begin position="77"/>
        <end position="194"/>
    </location>
</feature>
<sequence>MFSLDAILQDLAPHRHTPPWQKTVLRSLLFETEMQQFARRYPHLKGLDLVEQILDHFHFNCEMFEGDLENIPSQGPVVLVANHPIGSLDGLALLRTVASVRPDVRILANQLLSYVAPLKNLFFSVDNFNNRTKRQQINAIQQHLNDDGAIIVFPAGEVSRISLQGIRDGHWHSGFIRMASKARAPVVPIHISGRNSMLFYLFSMVYRPLSTLLLVREMFSQHGHTLKLRIGARIPYASWSQGEWNANDLAARFRRHVYRLGQGKPGCFCGEKPIALSEDRVLLKRALSTCETLGTTPDGKTVYLYRRGAEDYAPLLRELGRLREIAFRAVGEGSGQRRDLDSYDDDYLHLILWDECELEIAGAYRFIPTARQIAEKGKNGLYSHSLFQYGDEMAPILASGIELGRSFIQPKYWGKRGLDYLWLGIGAYLARYPEYRYLFGPVSLSSTLPPNARDLLVAFYRLHFAPVRPLATSRRPYPASLPDVLKQFEGTDYQQDLTRLKSMLSNMGCAIPTLYKQYSELCEPGGVQFIDFGIDPDFNHCIDGLVLVDLQQLKKSRYQRYISPFVDDNASTSAVFP</sequence>
<evidence type="ECO:0000256" key="9">
    <source>
        <dbReference type="ARBA" id="ARBA00045724"/>
    </source>
</evidence>
<dbReference type="OrthoDB" id="1113830at2"/>
<evidence type="ECO:0000256" key="2">
    <source>
        <dbReference type="ARBA" id="ARBA00022516"/>
    </source>
</evidence>
<keyword evidence="13" id="KW-1185">Reference proteome</keyword>
<name>A0A4R3VHV9_9GAMM</name>
<dbReference type="Pfam" id="PF13444">
    <property type="entry name" value="Acetyltransf_5"/>
    <property type="match status" value="1"/>
</dbReference>
<gene>
    <name evidence="12" type="ORF">EDC54_107140</name>
</gene>
<evidence type="ECO:0000313" key="13">
    <source>
        <dbReference type="Proteomes" id="UP000295433"/>
    </source>
</evidence>
<dbReference type="Gene3D" id="3.40.630.30">
    <property type="match status" value="1"/>
</dbReference>
<evidence type="ECO:0000256" key="1">
    <source>
        <dbReference type="ARBA" id="ARBA00005189"/>
    </source>
</evidence>
<dbReference type="InterPro" id="IPR016181">
    <property type="entry name" value="Acyl_CoA_acyltransferase"/>
</dbReference>
<dbReference type="InterPro" id="IPR052351">
    <property type="entry name" value="Ornithine_N-alpha-AT"/>
</dbReference>
<evidence type="ECO:0000256" key="7">
    <source>
        <dbReference type="ARBA" id="ARBA00039058"/>
    </source>
</evidence>
<dbReference type="GO" id="GO:0006629">
    <property type="term" value="P:lipid metabolic process"/>
    <property type="evidence" value="ECO:0007669"/>
    <property type="project" value="UniProtKB-KW"/>
</dbReference>
<dbReference type="InterPro" id="IPR045746">
    <property type="entry name" value="ACT14924-like_Acyltransf_dom"/>
</dbReference>
<evidence type="ECO:0000256" key="10">
    <source>
        <dbReference type="ARBA" id="ARBA00047785"/>
    </source>
</evidence>
<comment type="pathway">
    <text evidence="1">Lipid metabolism.</text>
</comment>
<dbReference type="EMBL" id="SMBY01000007">
    <property type="protein sequence ID" value="TCV05153.1"/>
    <property type="molecule type" value="Genomic_DNA"/>
</dbReference>
<comment type="function">
    <text evidence="9">Catalyzes the first step in the biosynthesis of ornithine lipids, which are phosphorus-free membrane lipids. Catalyzes the 3-hydroxyacyl-acyl carrier protein-dependent acylation of ornithine to form lyso-ornithine lipid (LOL).</text>
</comment>
<keyword evidence="4" id="KW-0443">Lipid metabolism</keyword>
<proteinExistence type="inferred from homology"/>
<accession>A0A4R3VHV9</accession>
<comment type="caution">
    <text evidence="12">The sequence shown here is derived from an EMBL/GenBank/DDBJ whole genome shotgun (WGS) entry which is preliminary data.</text>
</comment>
<dbReference type="SMART" id="SM00563">
    <property type="entry name" value="PlsC"/>
    <property type="match status" value="1"/>
</dbReference>
<protein>
    <recommendedName>
        <fullName evidence="8">L-ornithine N(alpha)-acyltransferase</fullName>
        <ecNumber evidence="7">2.3.2.30</ecNumber>
    </recommendedName>
</protein>
<comment type="similarity">
    <text evidence="6">Belongs to the acetyltransferase family. OlsB subfamily.</text>
</comment>
<dbReference type="PANTHER" id="PTHR37323">
    <property type="entry name" value="GCN5-RELATED N-ACETYLTRANSFERASE"/>
    <property type="match status" value="1"/>
</dbReference>
<keyword evidence="3" id="KW-0808">Transferase</keyword>
<dbReference type="CDD" id="cd07986">
    <property type="entry name" value="LPLAT_ACT14924-like"/>
    <property type="match status" value="1"/>
</dbReference>
<evidence type="ECO:0000256" key="8">
    <source>
        <dbReference type="ARBA" id="ARBA00039866"/>
    </source>
</evidence>
<organism evidence="12 13">
    <name type="scientific">Samsonia erythrinae</name>
    <dbReference type="NCBI Taxonomy" id="160434"/>
    <lineage>
        <taxon>Bacteria</taxon>
        <taxon>Pseudomonadati</taxon>
        <taxon>Pseudomonadota</taxon>
        <taxon>Gammaproteobacteria</taxon>
        <taxon>Enterobacterales</taxon>
        <taxon>Pectobacteriaceae</taxon>
        <taxon>Samsonia</taxon>
    </lineage>
</organism>
<evidence type="ECO:0000256" key="4">
    <source>
        <dbReference type="ARBA" id="ARBA00023098"/>
    </source>
</evidence>
<comment type="catalytic activity">
    <reaction evidence="10">
        <text>a (3R)-hydroxyacyl-[ACP] + L-ornithine = a lyso-ornithine lipid + holo-[ACP] + H(+)</text>
        <dbReference type="Rhea" id="RHEA:20633"/>
        <dbReference type="Rhea" id="RHEA-COMP:9685"/>
        <dbReference type="Rhea" id="RHEA-COMP:9945"/>
        <dbReference type="ChEBI" id="CHEBI:15378"/>
        <dbReference type="ChEBI" id="CHEBI:46911"/>
        <dbReference type="ChEBI" id="CHEBI:64479"/>
        <dbReference type="ChEBI" id="CHEBI:78827"/>
        <dbReference type="ChEBI" id="CHEBI:138482"/>
        <dbReference type="EC" id="2.3.2.30"/>
    </reaction>
    <physiologicalReaction direction="left-to-right" evidence="10">
        <dbReference type="Rhea" id="RHEA:20634"/>
    </physiologicalReaction>
</comment>
<dbReference type="EC" id="2.3.2.30" evidence="7"/>
<dbReference type="GO" id="GO:0043810">
    <property type="term" value="F:ornithine-acyl [acyl carrier protein] N-acyltransferase activity"/>
    <property type="evidence" value="ECO:0007669"/>
    <property type="project" value="UniProtKB-EC"/>
</dbReference>
<dbReference type="Pfam" id="PF19576">
    <property type="entry name" value="Acyltransf_2"/>
    <property type="match status" value="1"/>
</dbReference>
<evidence type="ECO:0000256" key="3">
    <source>
        <dbReference type="ARBA" id="ARBA00022679"/>
    </source>
</evidence>
<dbReference type="AlphaFoldDB" id="A0A4R3VHV9"/>
<evidence type="ECO:0000256" key="6">
    <source>
        <dbReference type="ARBA" id="ARBA00038095"/>
    </source>
</evidence>
<dbReference type="RefSeq" id="WP_132456664.1">
    <property type="nucleotide sequence ID" value="NZ_JAWIZJ010000007.1"/>
</dbReference>
<keyword evidence="2" id="KW-0444">Lipid biosynthesis</keyword>
<evidence type="ECO:0000313" key="12">
    <source>
        <dbReference type="EMBL" id="TCV05153.1"/>
    </source>
</evidence>
<dbReference type="InterPro" id="IPR002123">
    <property type="entry name" value="Plipid/glycerol_acylTrfase"/>
</dbReference>
<evidence type="ECO:0000259" key="11">
    <source>
        <dbReference type="SMART" id="SM00563"/>
    </source>
</evidence>
<dbReference type="SUPFAM" id="SSF55729">
    <property type="entry name" value="Acyl-CoA N-acyltransferases (Nat)"/>
    <property type="match status" value="1"/>
</dbReference>